<dbReference type="PANTHER" id="PTHR13382:SF46">
    <property type="entry name" value="LEUCINE-RICH REPEAT-CONTAINING PROTEIN"/>
    <property type="match status" value="1"/>
</dbReference>
<feature type="domain" description="F-box/LRR-repeat protein 15-like leucin rich repeat" evidence="3">
    <location>
        <begin position="123"/>
        <end position="192"/>
    </location>
</feature>
<dbReference type="Pfam" id="PF13516">
    <property type="entry name" value="LRR_6"/>
    <property type="match status" value="2"/>
</dbReference>
<feature type="region of interest" description="Disordered" evidence="2">
    <location>
        <begin position="361"/>
        <end position="384"/>
    </location>
</feature>
<keyword evidence="5" id="KW-1185">Reference proteome</keyword>
<accession>T0S7R0</accession>
<dbReference type="Proteomes" id="UP000030762">
    <property type="component" value="Unassembled WGS sequence"/>
</dbReference>
<dbReference type="OrthoDB" id="10044893at2759"/>
<dbReference type="InterPro" id="IPR057207">
    <property type="entry name" value="FBXL15_LRR"/>
</dbReference>
<dbReference type="InterPro" id="IPR050648">
    <property type="entry name" value="F-box_LRR-repeat"/>
</dbReference>
<dbReference type="Gene3D" id="3.80.10.10">
    <property type="entry name" value="Ribonuclease Inhibitor"/>
    <property type="match status" value="1"/>
</dbReference>
<organism evidence="4 5">
    <name type="scientific">Saprolegnia diclina (strain VS20)</name>
    <dbReference type="NCBI Taxonomy" id="1156394"/>
    <lineage>
        <taxon>Eukaryota</taxon>
        <taxon>Sar</taxon>
        <taxon>Stramenopiles</taxon>
        <taxon>Oomycota</taxon>
        <taxon>Saprolegniomycetes</taxon>
        <taxon>Saprolegniales</taxon>
        <taxon>Saprolegniaceae</taxon>
        <taxon>Saprolegnia</taxon>
    </lineage>
</organism>
<dbReference type="SMART" id="SM00367">
    <property type="entry name" value="LRR_CC"/>
    <property type="match status" value="4"/>
</dbReference>
<keyword evidence="1" id="KW-0833">Ubl conjugation pathway</keyword>
<sequence>MDRNGSRQDSQPMAKRQAYPEDLRQLDRRPCQPQDTNVVWGRVLYGGYLDSFVVVRTLSLVCHAFRALAHDHARIMDLHSTLEIHELLASCVLPRYPSIARLSLKWTLCTDATLALVAQHLPRLTHLNLHGCKRISDDGCKYLAQLSQLQFLDLSFCPRIGDFGLQHLRALRLESLKLNMCRNVTDGGLLALQDMPSLLELGLSCTQITSVGLLSLANNSAANLHVLDLSGCAVDDASVAAVLKAAPRLWYVTLAHCKLLTTHFWQLTKSFGLTSLRVLELRGNRSMLALSTDPNAPSARSIERQTRLWSVLFAKQCPHLAFLNIASCDCPPELKKKLMETMPKLVVDDGTAEYPIGCSCESARDVESPPTSRRARLPRQARPH</sequence>
<protein>
    <recommendedName>
        <fullName evidence="3">F-box/LRR-repeat protein 15-like leucin rich repeat domain-containing protein</fullName>
    </recommendedName>
</protein>
<dbReference type="PANTHER" id="PTHR13382">
    <property type="entry name" value="MITOCHONDRIAL ATP SYNTHASE COUPLING FACTOR B"/>
    <property type="match status" value="1"/>
</dbReference>
<dbReference type="RefSeq" id="XP_008604897.1">
    <property type="nucleotide sequence ID" value="XM_008606675.1"/>
</dbReference>
<proteinExistence type="predicted"/>
<evidence type="ECO:0000256" key="1">
    <source>
        <dbReference type="ARBA" id="ARBA00022786"/>
    </source>
</evidence>
<dbReference type="InterPro" id="IPR001611">
    <property type="entry name" value="Leu-rich_rpt"/>
</dbReference>
<dbReference type="GO" id="GO:0005737">
    <property type="term" value="C:cytoplasm"/>
    <property type="evidence" value="ECO:0007669"/>
    <property type="project" value="TreeGrafter"/>
</dbReference>
<dbReference type="eggNOG" id="KOG1947">
    <property type="taxonomic scope" value="Eukaryota"/>
</dbReference>
<name>T0S7R0_SAPDV</name>
<dbReference type="AlphaFoldDB" id="T0S7R0"/>
<dbReference type="InterPro" id="IPR006553">
    <property type="entry name" value="Leu-rich_rpt_Cys-con_subtyp"/>
</dbReference>
<dbReference type="InterPro" id="IPR032675">
    <property type="entry name" value="LRR_dom_sf"/>
</dbReference>
<dbReference type="OMA" id="THFWQLT"/>
<evidence type="ECO:0000256" key="2">
    <source>
        <dbReference type="SAM" id="MobiDB-lite"/>
    </source>
</evidence>
<dbReference type="InParanoid" id="T0S7R0"/>
<gene>
    <name evidence="4" type="ORF">SDRG_01159</name>
</gene>
<evidence type="ECO:0000313" key="5">
    <source>
        <dbReference type="Proteomes" id="UP000030762"/>
    </source>
</evidence>
<reference evidence="4 5" key="1">
    <citation type="submission" date="2012-04" db="EMBL/GenBank/DDBJ databases">
        <title>The Genome Sequence of Saprolegnia declina VS20.</title>
        <authorList>
            <consortium name="The Broad Institute Genome Sequencing Platform"/>
            <person name="Russ C."/>
            <person name="Nusbaum C."/>
            <person name="Tyler B."/>
            <person name="van West P."/>
            <person name="Dieguez-Uribeondo J."/>
            <person name="de Bruijn I."/>
            <person name="Tripathy S."/>
            <person name="Jiang R."/>
            <person name="Young S.K."/>
            <person name="Zeng Q."/>
            <person name="Gargeya S."/>
            <person name="Fitzgerald M."/>
            <person name="Haas B."/>
            <person name="Abouelleil A."/>
            <person name="Alvarado L."/>
            <person name="Arachchi H.M."/>
            <person name="Berlin A."/>
            <person name="Chapman S.B."/>
            <person name="Goldberg J."/>
            <person name="Griggs A."/>
            <person name="Gujja S."/>
            <person name="Hansen M."/>
            <person name="Howarth C."/>
            <person name="Imamovic A."/>
            <person name="Larimer J."/>
            <person name="McCowen C."/>
            <person name="Montmayeur A."/>
            <person name="Murphy C."/>
            <person name="Neiman D."/>
            <person name="Pearson M."/>
            <person name="Priest M."/>
            <person name="Roberts A."/>
            <person name="Saif S."/>
            <person name="Shea T."/>
            <person name="Sisk P."/>
            <person name="Sykes S."/>
            <person name="Wortman J."/>
            <person name="Nusbaum C."/>
            <person name="Birren B."/>
        </authorList>
    </citation>
    <scope>NUCLEOTIDE SEQUENCE [LARGE SCALE GENOMIC DNA]</scope>
    <source>
        <strain evidence="4 5">VS20</strain>
    </source>
</reference>
<dbReference type="EMBL" id="JH767134">
    <property type="protein sequence ID" value="EQC41183.1"/>
    <property type="molecule type" value="Genomic_DNA"/>
</dbReference>
<feature type="compositionally biased region" description="Basic residues" evidence="2">
    <location>
        <begin position="373"/>
        <end position="384"/>
    </location>
</feature>
<dbReference type="SUPFAM" id="SSF52047">
    <property type="entry name" value="RNI-like"/>
    <property type="match status" value="1"/>
</dbReference>
<dbReference type="STRING" id="1156394.T0S7R0"/>
<dbReference type="Pfam" id="PF25372">
    <property type="entry name" value="DUF7885"/>
    <property type="match status" value="1"/>
</dbReference>
<dbReference type="GeneID" id="19941886"/>
<evidence type="ECO:0000313" key="4">
    <source>
        <dbReference type="EMBL" id="EQC41183.1"/>
    </source>
</evidence>
<evidence type="ECO:0000259" key="3">
    <source>
        <dbReference type="Pfam" id="PF25372"/>
    </source>
</evidence>
<dbReference type="VEuPathDB" id="FungiDB:SDRG_01159"/>